<dbReference type="InterPro" id="IPR050373">
    <property type="entry name" value="Fibrinogen_C-term_domain"/>
</dbReference>
<dbReference type="EMBL" id="BPLQ01006430">
    <property type="protein sequence ID" value="GIY22326.1"/>
    <property type="molecule type" value="Genomic_DNA"/>
</dbReference>
<dbReference type="PANTHER" id="PTHR19143">
    <property type="entry name" value="FIBRINOGEN/TENASCIN/ANGIOPOEITIN"/>
    <property type="match status" value="1"/>
</dbReference>
<dbReference type="InterPro" id="IPR036056">
    <property type="entry name" value="Fibrinogen-like_C"/>
</dbReference>
<feature type="domain" description="Fibrinogen C-terminal" evidence="2">
    <location>
        <begin position="102"/>
        <end position="307"/>
    </location>
</feature>
<reference evidence="3 4" key="1">
    <citation type="submission" date="2021-06" db="EMBL/GenBank/DDBJ databases">
        <title>Caerostris darwini draft genome.</title>
        <authorList>
            <person name="Kono N."/>
            <person name="Arakawa K."/>
        </authorList>
    </citation>
    <scope>NUCLEOTIDE SEQUENCE [LARGE SCALE GENOMIC DNA]</scope>
</reference>
<comment type="caution">
    <text evidence="3">The sequence shown here is derived from an EMBL/GenBank/DDBJ whole genome shotgun (WGS) entry which is preliminary data.</text>
</comment>
<dbReference type="AlphaFoldDB" id="A0AAV4RNG1"/>
<proteinExistence type="predicted"/>
<protein>
    <submittedName>
        <fullName evidence="3">Techylectin-5A</fullName>
    </submittedName>
</protein>
<evidence type="ECO:0000313" key="4">
    <source>
        <dbReference type="Proteomes" id="UP001054837"/>
    </source>
</evidence>
<name>A0AAV4RNG1_9ARAC</name>
<dbReference type="NCBIfam" id="NF040941">
    <property type="entry name" value="GGGWT_bact"/>
    <property type="match status" value="1"/>
</dbReference>
<keyword evidence="1" id="KW-0812">Transmembrane</keyword>
<accession>A0AAV4RNG1</accession>
<keyword evidence="1" id="KW-1133">Transmembrane helix</keyword>
<dbReference type="PROSITE" id="PS51406">
    <property type="entry name" value="FIBRINOGEN_C_2"/>
    <property type="match status" value="1"/>
</dbReference>
<evidence type="ECO:0000313" key="3">
    <source>
        <dbReference type="EMBL" id="GIY22326.1"/>
    </source>
</evidence>
<dbReference type="Pfam" id="PF00147">
    <property type="entry name" value="Fibrinogen_C"/>
    <property type="match status" value="1"/>
</dbReference>
<dbReference type="InterPro" id="IPR014716">
    <property type="entry name" value="Fibrinogen_a/b/g_C_1"/>
</dbReference>
<dbReference type="SUPFAM" id="SSF56496">
    <property type="entry name" value="Fibrinogen C-terminal domain-like"/>
    <property type="match status" value="1"/>
</dbReference>
<evidence type="ECO:0000259" key="2">
    <source>
        <dbReference type="PROSITE" id="PS51406"/>
    </source>
</evidence>
<keyword evidence="1" id="KW-0472">Membrane</keyword>
<gene>
    <name evidence="3" type="ORF">CDAR_51631</name>
</gene>
<organism evidence="3 4">
    <name type="scientific">Caerostris darwini</name>
    <dbReference type="NCBI Taxonomy" id="1538125"/>
    <lineage>
        <taxon>Eukaryota</taxon>
        <taxon>Metazoa</taxon>
        <taxon>Ecdysozoa</taxon>
        <taxon>Arthropoda</taxon>
        <taxon>Chelicerata</taxon>
        <taxon>Arachnida</taxon>
        <taxon>Araneae</taxon>
        <taxon>Araneomorphae</taxon>
        <taxon>Entelegynae</taxon>
        <taxon>Araneoidea</taxon>
        <taxon>Araneidae</taxon>
        <taxon>Caerostris</taxon>
    </lineage>
</organism>
<dbReference type="CDD" id="cd00087">
    <property type="entry name" value="FReD"/>
    <property type="match status" value="1"/>
</dbReference>
<sequence>MTWSSSFPKILRDHAICCAVICVMSALILLTGYYATRASHSSCGEKEKAIALMKMAEEMMNKAKELYLTDGNIPEFNDDKYIPEASESIEEFLDTTSDLESTDTSYRPRDCSEIYKSGRQRSGVYTIWPRNETEKFKPLKVYCDMDIDGGWTLIQRRGNFPKQQDFNLDWKSYKEGFGDIRRDFWLGNDNIYILSNQGPCEIRFDLEDSKGNRRFAIYKNFRIDDVKSDYTLHIRNYSGNAGDGMKYHDGQKFAAKILKGAWWVYRWAYCHLNGRYLPGSDDPESIHWYEWLLNEGLAATEIKIRLK</sequence>
<dbReference type="Proteomes" id="UP001054837">
    <property type="component" value="Unassembled WGS sequence"/>
</dbReference>
<dbReference type="InterPro" id="IPR002181">
    <property type="entry name" value="Fibrinogen_a/b/g_C_dom"/>
</dbReference>
<dbReference type="Gene3D" id="3.90.215.10">
    <property type="entry name" value="Gamma Fibrinogen, chain A, domain 1"/>
    <property type="match status" value="1"/>
</dbReference>
<evidence type="ECO:0000256" key="1">
    <source>
        <dbReference type="SAM" id="Phobius"/>
    </source>
</evidence>
<dbReference type="SMART" id="SM00186">
    <property type="entry name" value="FBG"/>
    <property type="match status" value="1"/>
</dbReference>
<dbReference type="GO" id="GO:0005615">
    <property type="term" value="C:extracellular space"/>
    <property type="evidence" value="ECO:0007669"/>
    <property type="project" value="TreeGrafter"/>
</dbReference>
<keyword evidence="4" id="KW-1185">Reference proteome</keyword>
<feature type="transmembrane region" description="Helical" evidence="1">
    <location>
        <begin position="15"/>
        <end position="35"/>
    </location>
</feature>